<protein>
    <submittedName>
        <fullName evidence="1">Uncharacterized protein</fullName>
    </submittedName>
</protein>
<dbReference type="OrthoDB" id="9812340at2"/>
<sequence length="198" mass="23246">MICHKCHQAEYEDIVTQYKMECQNRLFNFENVPAKKCPQCEHLFIEESVIRTLLFRTQKVNQCPGIAYHKAKWGPELEEEALQAKTGNTEPDTRDSLNKVIRYIDKNKKRLQDTKTTKKNILKLFKWTFDQETGVKKDHVVNEILLKIRERQQGVSTFACKTTPTAAFDTFEYILAVTEEDAWFFARHDTTAPIYHLI</sequence>
<name>A0A194AIZ1_9BACT</name>
<reference evidence="2" key="1">
    <citation type="submission" date="2016-06" db="EMBL/GenBank/DDBJ databases">
        <title>Draft genome sequence of Desulfoplanes formicivorans strain Pf12B.</title>
        <authorList>
            <person name="Watanabe M."/>
            <person name="Kojima H."/>
            <person name="Fukui M."/>
        </authorList>
    </citation>
    <scope>NUCLEOTIDE SEQUENCE [LARGE SCALE GENOMIC DNA]</scope>
    <source>
        <strain evidence="2">Pf12B</strain>
    </source>
</reference>
<proteinExistence type="predicted"/>
<accession>A0A194AIZ1</accession>
<keyword evidence="2" id="KW-1185">Reference proteome</keyword>
<evidence type="ECO:0000313" key="2">
    <source>
        <dbReference type="Proteomes" id="UP000095200"/>
    </source>
</evidence>
<dbReference type="EMBL" id="BDFE01000016">
    <property type="protein sequence ID" value="GAU09036.1"/>
    <property type="molecule type" value="Genomic_DNA"/>
</dbReference>
<comment type="caution">
    <text evidence="1">The sequence shown here is derived from an EMBL/GenBank/DDBJ whole genome shotgun (WGS) entry which is preliminary data.</text>
</comment>
<dbReference type="RefSeq" id="WP_069859160.1">
    <property type="nucleotide sequence ID" value="NZ_BDFE01000016.1"/>
</dbReference>
<gene>
    <name evidence="1" type="ORF">DPF_1756</name>
</gene>
<evidence type="ECO:0000313" key="1">
    <source>
        <dbReference type="EMBL" id="GAU09036.1"/>
    </source>
</evidence>
<dbReference type="AlphaFoldDB" id="A0A194AIZ1"/>
<organism evidence="1 2">
    <name type="scientific">Desulfoplanes formicivorans</name>
    <dbReference type="NCBI Taxonomy" id="1592317"/>
    <lineage>
        <taxon>Bacteria</taxon>
        <taxon>Pseudomonadati</taxon>
        <taxon>Thermodesulfobacteriota</taxon>
        <taxon>Desulfovibrionia</taxon>
        <taxon>Desulfovibrionales</taxon>
        <taxon>Desulfoplanaceae</taxon>
        <taxon>Desulfoplanes</taxon>
    </lineage>
</organism>
<dbReference type="Proteomes" id="UP000095200">
    <property type="component" value="Unassembled WGS sequence"/>
</dbReference>